<gene>
    <name evidence="3" type="ORF">B0T20DRAFT_193206</name>
</gene>
<evidence type="ECO:0000259" key="2">
    <source>
        <dbReference type="PROSITE" id="PS50011"/>
    </source>
</evidence>
<proteinExistence type="predicted"/>
<reference evidence="3" key="1">
    <citation type="journal article" date="2023" name="Mol. Phylogenet. Evol.">
        <title>Genome-scale phylogeny and comparative genomics of the fungal order Sordariales.</title>
        <authorList>
            <person name="Hensen N."/>
            <person name="Bonometti L."/>
            <person name="Westerberg I."/>
            <person name="Brannstrom I.O."/>
            <person name="Guillou S."/>
            <person name="Cros-Aarteil S."/>
            <person name="Calhoun S."/>
            <person name="Haridas S."/>
            <person name="Kuo A."/>
            <person name="Mondo S."/>
            <person name="Pangilinan J."/>
            <person name="Riley R."/>
            <person name="LaButti K."/>
            <person name="Andreopoulos B."/>
            <person name="Lipzen A."/>
            <person name="Chen C."/>
            <person name="Yan M."/>
            <person name="Daum C."/>
            <person name="Ng V."/>
            <person name="Clum A."/>
            <person name="Steindorff A."/>
            <person name="Ohm R.A."/>
            <person name="Martin F."/>
            <person name="Silar P."/>
            <person name="Natvig D.O."/>
            <person name="Lalanne C."/>
            <person name="Gautier V."/>
            <person name="Ament-Velasquez S.L."/>
            <person name="Kruys A."/>
            <person name="Hutchinson M.I."/>
            <person name="Powell A.J."/>
            <person name="Barry K."/>
            <person name="Miller A.N."/>
            <person name="Grigoriev I.V."/>
            <person name="Debuchy R."/>
            <person name="Gladieux P."/>
            <person name="Hiltunen Thoren M."/>
            <person name="Johannesson H."/>
        </authorList>
    </citation>
    <scope>NUCLEOTIDE SEQUENCE</scope>
    <source>
        <strain evidence="3">FGSC 1904</strain>
    </source>
</reference>
<dbReference type="PANTHER" id="PTHR24359">
    <property type="entry name" value="SERINE/THREONINE-PROTEIN KINASE SBK1"/>
    <property type="match status" value="1"/>
</dbReference>
<dbReference type="AlphaFoldDB" id="A0AAE0UCL2"/>
<comment type="caution">
    <text evidence="3">The sequence shown here is derived from an EMBL/GenBank/DDBJ whole genome shotgun (WGS) entry which is preliminary data.</text>
</comment>
<dbReference type="InterPro" id="IPR000719">
    <property type="entry name" value="Prot_kinase_dom"/>
</dbReference>
<evidence type="ECO:0000313" key="3">
    <source>
        <dbReference type="EMBL" id="KAK3399172.1"/>
    </source>
</evidence>
<feature type="domain" description="Protein kinase" evidence="2">
    <location>
        <begin position="158"/>
        <end position="604"/>
    </location>
</feature>
<dbReference type="Gene3D" id="1.10.510.10">
    <property type="entry name" value="Transferase(Phosphotransferase) domain 1"/>
    <property type="match status" value="1"/>
</dbReference>
<dbReference type="GO" id="GO:0004674">
    <property type="term" value="F:protein serine/threonine kinase activity"/>
    <property type="evidence" value="ECO:0007669"/>
    <property type="project" value="TreeGrafter"/>
</dbReference>
<dbReference type="PROSITE" id="PS50011">
    <property type="entry name" value="PROTEIN_KINASE_DOM"/>
    <property type="match status" value="1"/>
</dbReference>
<keyword evidence="4" id="KW-1185">Reference proteome</keyword>
<name>A0AAE0UCL2_SORBR</name>
<feature type="compositionally biased region" description="Polar residues" evidence="1">
    <location>
        <begin position="463"/>
        <end position="473"/>
    </location>
</feature>
<reference evidence="3" key="2">
    <citation type="submission" date="2023-07" db="EMBL/GenBank/DDBJ databases">
        <authorList>
            <consortium name="Lawrence Berkeley National Laboratory"/>
            <person name="Haridas S."/>
            <person name="Hensen N."/>
            <person name="Bonometti L."/>
            <person name="Westerberg I."/>
            <person name="Brannstrom I.O."/>
            <person name="Guillou S."/>
            <person name="Cros-Aarteil S."/>
            <person name="Calhoun S."/>
            <person name="Kuo A."/>
            <person name="Mondo S."/>
            <person name="Pangilinan J."/>
            <person name="Riley R."/>
            <person name="LaButti K."/>
            <person name="Andreopoulos B."/>
            <person name="Lipzen A."/>
            <person name="Chen C."/>
            <person name="Yanf M."/>
            <person name="Daum C."/>
            <person name="Ng V."/>
            <person name="Clum A."/>
            <person name="Steindorff A."/>
            <person name="Ohm R."/>
            <person name="Martin F."/>
            <person name="Silar P."/>
            <person name="Natvig D."/>
            <person name="Lalanne C."/>
            <person name="Gautier V."/>
            <person name="Ament-velasquez S.L."/>
            <person name="Kruys A."/>
            <person name="Hutchinson M.I."/>
            <person name="Powell A.J."/>
            <person name="Barry K."/>
            <person name="Miller A.N."/>
            <person name="Grigoriev I.V."/>
            <person name="Debuchy R."/>
            <person name="Gladieux P."/>
            <person name="Thoren M.H."/>
            <person name="Johannesson H."/>
        </authorList>
    </citation>
    <scope>NUCLEOTIDE SEQUENCE</scope>
    <source>
        <strain evidence="3">FGSC 1904</strain>
    </source>
</reference>
<dbReference type="EMBL" id="JAUTDP010000005">
    <property type="protein sequence ID" value="KAK3399172.1"/>
    <property type="molecule type" value="Genomic_DNA"/>
</dbReference>
<dbReference type="SUPFAM" id="SSF56112">
    <property type="entry name" value="Protein kinase-like (PK-like)"/>
    <property type="match status" value="1"/>
</dbReference>
<dbReference type="GO" id="GO:0005524">
    <property type="term" value="F:ATP binding"/>
    <property type="evidence" value="ECO:0007669"/>
    <property type="project" value="InterPro"/>
</dbReference>
<evidence type="ECO:0000256" key="1">
    <source>
        <dbReference type="SAM" id="MobiDB-lite"/>
    </source>
</evidence>
<protein>
    <recommendedName>
        <fullName evidence="2">Protein kinase domain-containing protein</fullName>
    </recommendedName>
</protein>
<dbReference type="InterPro" id="IPR011009">
    <property type="entry name" value="Kinase-like_dom_sf"/>
</dbReference>
<sequence>MADIGKNAHTRLYDTLHSHYNCLRHDRSGQPSRYYIPDSLTSLNADEFLTCPVRLFQDESLHVKFLSGSSESFSLGKLMVIAIFSFHDYEYFLQRTLELLPDLSDGHLPLRDNPAPGDERYTKCFDVFFWNQYLFYESDGFLDLVHRVVARISATQHVPADAQSYEGVSGKVYAVRTAEDLGLQEGAYVHKKHPSLILKVYHPRSPSHFDRERLFWHNIDSYQSGSSLSPFTHPHILRPLLFWRCTHEIAFAIIPSATCDLALLMMIATWREQLKSALGGFRWLVTQLKGLVDALDAVHNPAGGNPDGSSQAGEEGGSGQRRGNQQGKIVVGYHWNIKPENILFTSPRHTGNPSSTGNASQAATTSYALGSSVPASQPFTSQSRTPILQLTNFSCSGITTFLPHQSPETNIPNTTPMYNTDYRPPESILGDRNCGRDYDIWSLGGVMLEILVWWFHGYGTPTQGTASTSTSMAQAGVRRSTKKRPPPLTLLAFREKRLAEIAPNPRSISTSTAGSTNIDSRSASFFTKSPNREGAVLLPSVLRVRQEIFRTATSGDFRTTMEESPERVQALSKLLDILVDGMLVVERKKRLSAREVGRRIGELLGSGHC</sequence>
<evidence type="ECO:0000313" key="4">
    <source>
        <dbReference type="Proteomes" id="UP001281003"/>
    </source>
</evidence>
<dbReference type="PANTHER" id="PTHR24359:SF37">
    <property type="entry name" value="PROTEIN KINASE DOMAIN-CONTAINING PROTEIN"/>
    <property type="match status" value="1"/>
</dbReference>
<organism evidence="3 4">
    <name type="scientific">Sordaria brevicollis</name>
    <dbReference type="NCBI Taxonomy" id="83679"/>
    <lineage>
        <taxon>Eukaryota</taxon>
        <taxon>Fungi</taxon>
        <taxon>Dikarya</taxon>
        <taxon>Ascomycota</taxon>
        <taxon>Pezizomycotina</taxon>
        <taxon>Sordariomycetes</taxon>
        <taxon>Sordariomycetidae</taxon>
        <taxon>Sordariales</taxon>
        <taxon>Sordariaceae</taxon>
        <taxon>Sordaria</taxon>
    </lineage>
</organism>
<feature type="region of interest" description="Disordered" evidence="1">
    <location>
        <begin position="463"/>
        <end position="486"/>
    </location>
</feature>
<accession>A0AAE0UCL2</accession>
<dbReference type="Proteomes" id="UP001281003">
    <property type="component" value="Unassembled WGS sequence"/>
</dbReference>
<feature type="region of interest" description="Disordered" evidence="1">
    <location>
        <begin position="299"/>
        <end position="324"/>
    </location>
</feature>